<accession>A0A366HQZ8</accession>
<dbReference type="Gene3D" id="3.10.450.50">
    <property type="match status" value="1"/>
</dbReference>
<reference evidence="2 3" key="1">
    <citation type="submission" date="2018-06" db="EMBL/GenBank/DDBJ databases">
        <title>Genomic Encyclopedia of Type Strains, Phase IV (KMG-IV): sequencing the most valuable type-strain genomes for metagenomic binning, comparative biology and taxonomic classification.</title>
        <authorList>
            <person name="Goeker M."/>
        </authorList>
    </citation>
    <scope>NUCLEOTIDE SEQUENCE [LARGE SCALE GENOMIC DNA]</scope>
    <source>
        <strain evidence="2 3">DSM 25532</strain>
    </source>
</reference>
<evidence type="ECO:0000313" key="2">
    <source>
        <dbReference type="EMBL" id="RBP46091.1"/>
    </source>
</evidence>
<dbReference type="Proteomes" id="UP000253426">
    <property type="component" value="Unassembled WGS sequence"/>
</dbReference>
<sequence length="98" mass="11036">MATYAEDAQHFEYPSTLLASGAAQLRERFIARFSEPNLHAKLIKRLVMGEVVIDHEEVTRTFPEGTGRLELVAMYEVRNGRITAARFISGTKTLDPKV</sequence>
<evidence type="ECO:0000259" key="1">
    <source>
        <dbReference type="Pfam" id="PF12680"/>
    </source>
</evidence>
<evidence type="ECO:0000313" key="3">
    <source>
        <dbReference type="Proteomes" id="UP000253426"/>
    </source>
</evidence>
<keyword evidence="3" id="KW-1185">Reference proteome</keyword>
<protein>
    <recommendedName>
        <fullName evidence="1">SnoaL-like domain-containing protein</fullName>
    </recommendedName>
</protein>
<dbReference type="Pfam" id="PF12680">
    <property type="entry name" value="SnoaL_2"/>
    <property type="match status" value="1"/>
</dbReference>
<comment type="caution">
    <text evidence="2">The sequence shown here is derived from an EMBL/GenBank/DDBJ whole genome shotgun (WGS) entry which is preliminary data.</text>
</comment>
<dbReference type="AlphaFoldDB" id="A0A366HQZ8"/>
<proteinExistence type="predicted"/>
<dbReference type="OrthoDB" id="9797498at2"/>
<dbReference type="SUPFAM" id="SSF54427">
    <property type="entry name" value="NTF2-like"/>
    <property type="match status" value="1"/>
</dbReference>
<dbReference type="InterPro" id="IPR032710">
    <property type="entry name" value="NTF2-like_dom_sf"/>
</dbReference>
<dbReference type="EMBL" id="QNRR01000002">
    <property type="protein sequence ID" value="RBP46091.1"/>
    <property type="molecule type" value="Genomic_DNA"/>
</dbReference>
<organism evidence="2 3">
    <name type="scientific">Roseimicrobium gellanilyticum</name>
    <dbReference type="NCBI Taxonomy" id="748857"/>
    <lineage>
        <taxon>Bacteria</taxon>
        <taxon>Pseudomonadati</taxon>
        <taxon>Verrucomicrobiota</taxon>
        <taxon>Verrucomicrobiia</taxon>
        <taxon>Verrucomicrobiales</taxon>
        <taxon>Verrucomicrobiaceae</taxon>
        <taxon>Roseimicrobium</taxon>
    </lineage>
</organism>
<gene>
    <name evidence="2" type="ORF">DES53_102477</name>
</gene>
<feature type="domain" description="SnoaL-like" evidence="1">
    <location>
        <begin position="2"/>
        <end position="84"/>
    </location>
</feature>
<name>A0A366HQZ8_9BACT</name>
<dbReference type="InterPro" id="IPR037401">
    <property type="entry name" value="SnoaL-like"/>
</dbReference>